<dbReference type="STRING" id="1504633.A0A2T7F5P7"/>
<feature type="domain" description="SWIM-type" evidence="3">
    <location>
        <begin position="14"/>
        <end position="66"/>
    </location>
</feature>
<evidence type="ECO:0000313" key="4">
    <source>
        <dbReference type="EMBL" id="PUZ75417.1"/>
    </source>
</evidence>
<evidence type="ECO:0000313" key="5">
    <source>
        <dbReference type="Proteomes" id="UP000244336"/>
    </source>
</evidence>
<dbReference type="InterPro" id="IPR007527">
    <property type="entry name" value="Znf_SWIM"/>
</dbReference>
<comment type="subcellular location">
    <subcellularLocation>
        <location evidence="2">Nucleus</location>
    </subcellularLocation>
</comment>
<evidence type="ECO:0000256" key="1">
    <source>
        <dbReference type="PROSITE-ProRule" id="PRU00325"/>
    </source>
</evidence>
<dbReference type="EMBL" id="CM009749">
    <property type="protein sequence ID" value="PUZ75417.1"/>
    <property type="molecule type" value="Genomic_DNA"/>
</dbReference>
<dbReference type="Pfam" id="PF04434">
    <property type="entry name" value="SWIM"/>
    <property type="match status" value="1"/>
</dbReference>
<reference evidence="4 5" key="1">
    <citation type="submission" date="2018-04" db="EMBL/GenBank/DDBJ databases">
        <title>WGS assembly of Panicum hallii var. hallii HAL2.</title>
        <authorList>
            <person name="Lovell J."/>
            <person name="Jenkins J."/>
            <person name="Lowry D."/>
            <person name="Mamidi S."/>
            <person name="Sreedasyam A."/>
            <person name="Weng X."/>
            <person name="Barry K."/>
            <person name="Bonette J."/>
            <person name="Campitelli B."/>
            <person name="Daum C."/>
            <person name="Gordon S."/>
            <person name="Gould B."/>
            <person name="Lipzen A."/>
            <person name="MacQueen A."/>
            <person name="Palacio-Mejia J."/>
            <person name="Plott C."/>
            <person name="Shakirov E."/>
            <person name="Shu S."/>
            <person name="Yoshinaga Y."/>
            <person name="Zane M."/>
            <person name="Rokhsar D."/>
            <person name="Grimwood J."/>
            <person name="Schmutz J."/>
            <person name="Juenger T."/>
        </authorList>
    </citation>
    <scope>NUCLEOTIDE SEQUENCE [LARGE SCALE GENOMIC DNA]</scope>
    <source>
        <strain evidence="5">cv. HAL2</strain>
    </source>
</reference>
<dbReference type="OrthoDB" id="681878at2759"/>
<dbReference type="PANTHER" id="PTHR31669">
    <property type="entry name" value="PROTEIN FAR1-RELATED SEQUENCE 10-RELATED"/>
    <property type="match status" value="1"/>
</dbReference>
<keyword evidence="5" id="KW-1185">Reference proteome</keyword>
<sequence>MAACARSLGGNNTYVVAIMRANGDLSSEQELIVDGNSLEQRACNCEQFTRTGVLCAHALKVLDLMNIKLLPDHYILKRWTREARYGTIHDNKERSIIENPKLDAKLRYRYLSHKFLILAYQAASSMECCSVIDSTLDSLGKQLEDKISASRSILSESCTAQPNVQQGDDLLSAARLKKKRCPTKKFEAT</sequence>
<dbReference type="GO" id="GO:0006355">
    <property type="term" value="P:regulation of DNA-templated transcription"/>
    <property type="evidence" value="ECO:0007669"/>
    <property type="project" value="UniProtKB-UniRule"/>
</dbReference>
<keyword evidence="1 2" id="KW-0863">Zinc-finger</keyword>
<dbReference type="InterPro" id="IPR031052">
    <property type="entry name" value="FHY3/FAR1"/>
</dbReference>
<dbReference type="PANTHER" id="PTHR31669:SF281">
    <property type="entry name" value="PROTEIN FAR1-RELATED SEQUENCE"/>
    <property type="match status" value="1"/>
</dbReference>
<comment type="function">
    <text evidence="2">Putative transcription activator involved in regulating light control of development.</text>
</comment>
<dbReference type="GO" id="GO:0005634">
    <property type="term" value="C:nucleus"/>
    <property type="evidence" value="ECO:0007669"/>
    <property type="project" value="UniProtKB-SubCell"/>
</dbReference>
<dbReference type="Proteomes" id="UP000244336">
    <property type="component" value="Chromosome 1"/>
</dbReference>
<keyword evidence="2" id="KW-0862">Zinc</keyword>
<evidence type="ECO:0000259" key="3">
    <source>
        <dbReference type="PROSITE" id="PS50966"/>
    </source>
</evidence>
<organism evidence="4 5">
    <name type="scientific">Panicum hallii var. hallii</name>
    <dbReference type="NCBI Taxonomy" id="1504633"/>
    <lineage>
        <taxon>Eukaryota</taxon>
        <taxon>Viridiplantae</taxon>
        <taxon>Streptophyta</taxon>
        <taxon>Embryophyta</taxon>
        <taxon>Tracheophyta</taxon>
        <taxon>Spermatophyta</taxon>
        <taxon>Magnoliopsida</taxon>
        <taxon>Liliopsida</taxon>
        <taxon>Poales</taxon>
        <taxon>Poaceae</taxon>
        <taxon>PACMAD clade</taxon>
        <taxon>Panicoideae</taxon>
        <taxon>Panicodae</taxon>
        <taxon>Paniceae</taxon>
        <taxon>Panicinae</taxon>
        <taxon>Panicum</taxon>
        <taxon>Panicum sect. Panicum</taxon>
    </lineage>
</organism>
<proteinExistence type="inferred from homology"/>
<accession>A0A2T7F5P7</accession>
<dbReference type="PROSITE" id="PS50966">
    <property type="entry name" value="ZF_SWIM"/>
    <property type="match status" value="1"/>
</dbReference>
<gene>
    <name evidence="4" type="ORF">GQ55_1G166700</name>
</gene>
<dbReference type="Gramene" id="PUZ75417">
    <property type="protein sequence ID" value="PUZ75417"/>
    <property type="gene ID" value="GQ55_1G166700"/>
</dbReference>
<evidence type="ECO:0000256" key="2">
    <source>
        <dbReference type="RuleBase" id="RU367018"/>
    </source>
</evidence>
<comment type="similarity">
    <text evidence="2">Belongs to the FHY3/FAR1 family.</text>
</comment>
<keyword evidence="2" id="KW-0479">Metal-binding</keyword>
<protein>
    <recommendedName>
        <fullName evidence="2">Protein FAR1-RELATED SEQUENCE</fullName>
    </recommendedName>
</protein>
<dbReference type="AlphaFoldDB" id="A0A2T7F5P7"/>
<name>A0A2T7F5P7_9POAL</name>
<keyword evidence="2" id="KW-0539">Nucleus</keyword>
<dbReference type="GO" id="GO:0008270">
    <property type="term" value="F:zinc ion binding"/>
    <property type="evidence" value="ECO:0007669"/>
    <property type="project" value="UniProtKB-UniRule"/>
</dbReference>